<keyword evidence="1" id="KW-1133">Transmembrane helix</keyword>
<gene>
    <name evidence="2" type="ORF">GGX14DRAFT_574842</name>
</gene>
<keyword evidence="1" id="KW-0812">Transmembrane</keyword>
<evidence type="ECO:0000256" key="1">
    <source>
        <dbReference type="SAM" id="Phobius"/>
    </source>
</evidence>
<sequence length="191" mass="20393">MKGSSNTRELPYYTVLAFVFAHLALCGLVLTIPRAAADIPGFYPFAEKAIGERTVIVLCDWVVVQSLCVRLDVVAVVLSLATLLESVASYAILTLAVEYTYLALQGQNTHTIHDLVLGPSRQIVDRLLFALFTIAGISPEVDAVGSGQGGQGATEEGATDISTSISPPPYISAKDSQHLQASDKFSDMHLV</sequence>
<comment type="caution">
    <text evidence="2">The sequence shown here is derived from an EMBL/GenBank/DDBJ whole genome shotgun (WGS) entry which is preliminary data.</text>
</comment>
<organism evidence="2 3">
    <name type="scientific">Mycena pura</name>
    <dbReference type="NCBI Taxonomy" id="153505"/>
    <lineage>
        <taxon>Eukaryota</taxon>
        <taxon>Fungi</taxon>
        <taxon>Dikarya</taxon>
        <taxon>Basidiomycota</taxon>
        <taxon>Agaricomycotina</taxon>
        <taxon>Agaricomycetes</taxon>
        <taxon>Agaricomycetidae</taxon>
        <taxon>Agaricales</taxon>
        <taxon>Marasmiineae</taxon>
        <taxon>Mycenaceae</taxon>
        <taxon>Mycena</taxon>
    </lineage>
</organism>
<dbReference type="Proteomes" id="UP001219525">
    <property type="component" value="Unassembled WGS sequence"/>
</dbReference>
<keyword evidence="3" id="KW-1185">Reference proteome</keyword>
<dbReference type="AlphaFoldDB" id="A0AAD6Y4Q5"/>
<dbReference type="EMBL" id="JARJCW010000083">
    <property type="protein sequence ID" value="KAJ7196509.1"/>
    <property type="molecule type" value="Genomic_DNA"/>
</dbReference>
<evidence type="ECO:0000313" key="3">
    <source>
        <dbReference type="Proteomes" id="UP001219525"/>
    </source>
</evidence>
<keyword evidence="1" id="KW-0472">Membrane</keyword>
<feature type="transmembrane region" description="Helical" evidence="1">
    <location>
        <begin position="73"/>
        <end position="97"/>
    </location>
</feature>
<proteinExistence type="predicted"/>
<accession>A0AAD6Y4Q5</accession>
<protein>
    <submittedName>
        <fullName evidence="2">Uncharacterized protein</fullName>
    </submittedName>
</protein>
<name>A0AAD6Y4Q5_9AGAR</name>
<reference evidence="2" key="1">
    <citation type="submission" date="2023-03" db="EMBL/GenBank/DDBJ databases">
        <title>Massive genome expansion in bonnet fungi (Mycena s.s.) driven by repeated elements and novel gene families across ecological guilds.</title>
        <authorList>
            <consortium name="Lawrence Berkeley National Laboratory"/>
            <person name="Harder C.B."/>
            <person name="Miyauchi S."/>
            <person name="Viragh M."/>
            <person name="Kuo A."/>
            <person name="Thoen E."/>
            <person name="Andreopoulos B."/>
            <person name="Lu D."/>
            <person name="Skrede I."/>
            <person name="Drula E."/>
            <person name="Henrissat B."/>
            <person name="Morin E."/>
            <person name="Kohler A."/>
            <person name="Barry K."/>
            <person name="LaButti K."/>
            <person name="Morin E."/>
            <person name="Salamov A."/>
            <person name="Lipzen A."/>
            <person name="Mereny Z."/>
            <person name="Hegedus B."/>
            <person name="Baldrian P."/>
            <person name="Stursova M."/>
            <person name="Weitz H."/>
            <person name="Taylor A."/>
            <person name="Grigoriev I.V."/>
            <person name="Nagy L.G."/>
            <person name="Martin F."/>
            <person name="Kauserud H."/>
        </authorList>
    </citation>
    <scope>NUCLEOTIDE SEQUENCE</scope>
    <source>
        <strain evidence="2">9144</strain>
    </source>
</reference>
<evidence type="ECO:0000313" key="2">
    <source>
        <dbReference type="EMBL" id="KAJ7196509.1"/>
    </source>
</evidence>
<feature type="transmembrane region" description="Helical" evidence="1">
    <location>
        <begin position="12"/>
        <end position="32"/>
    </location>
</feature>